<comment type="similarity">
    <text evidence="1">Belongs to the membrane fusion protein (MFP) (TC 8.A.1) family.</text>
</comment>
<dbReference type="GeneID" id="92928086"/>
<dbReference type="Proteomes" id="UP000269493">
    <property type="component" value="Unassembled WGS sequence"/>
</dbReference>
<evidence type="ECO:0000259" key="4">
    <source>
        <dbReference type="Pfam" id="PF25989"/>
    </source>
</evidence>
<dbReference type="InterPro" id="IPR058625">
    <property type="entry name" value="MdtA-like_BSH"/>
</dbReference>
<feature type="domain" description="YknX-like C-terminal permuted SH3-like" evidence="4">
    <location>
        <begin position="284"/>
        <end position="350"/>
    </location>
</feature>
<evidence type="ECO:0000313" key="6">
    <source>
        <dbReference type="Proteomes" id="UP000269493"/>
    </source>
</evidence>
<protein>
    <submittedName>
        <fullName evidence="5">Membrane fusion protein (Multidrug efflux system)</fullName>
    </submittedName>
</protein>
<evidence type="ECO:0000259" key="2">
    <source>
        <dbReference type="Pfam" id="PF25917"/>
    </source>
</evidence>
<accession>A0A495VLD2</accession>
<dbReference type="EMBL" id="RBXN01000008">
    <property type="protein sequence ID" value="RKT50144.1"/>
    <property type="molecule type" value="Genomic_DNA"/>
</dbReference>
<dbReference type="OrthoDB" id="9806939at2"/>
<dbReference type="NCBIfam" id="TIGR01730">
    <property type="entry name" value="RND_mfp"/>
    <property type="match status" value="1"/>
</dbReference>
<proteinExistence type="inferred from homology"/>
<name>A0A495VLD2_9BACT</name>
<dbReference type="Pfam" id="PF25954">
    <property type="entry name" value="Beta-barrel_RND_2"/>
    <property type="match status" value="1"/>
</dbReference>
<dbReference type="Gene3D" id="2.40.420.20">
    <property type="match status" value="1"/>
</dbReference>
<dbReference type="Pfam" id="PF25917">
    <property type="entry name" value="BSH_RND"/>
    <property type="match status" value="1"/>
</dbReference>
<dbReference type="PANTHER" id="PTHR30469">
    <property type="entry name" value="MULTIDRUG RESISTANCE PROTEIN MDTA"/>
    <property type="match status" value="1"/>
</dbReference>
<sequence>MKNRYVKNLLKIGIPVLLIGGLIAVKLMDSPVGESKKDIKKGTQIPVNAFIVKPFRLSSDIQAVGTLLPNEEVDLVAETTGKIVGIYFKEGQHVEKGALLLKVDDSDLQAQLKRALFQQKLLSEKLERQRILFEKDAVSREEFDQVQTDYNLIEADISLLKVKIDKTELRAPFAGVLGFRNVSLGAYLQPSTIVTRLVDDGLLKVEFSVPEKYAGKALVGAMVQFTTESSDKKFNASVYAVDSKVDSDTRTISIRARCENPGRLLAPGMFARLNLITRVSNHSLLVPTQSVVPEMEGKKVWMLRNGKAHSTVIETGQRTENKIEVISGLSVGDTILVTGLMQVKEGAAVKPETVE</sequence>
<dbReference type="Pfam" id="PF25989">
    <property type="entry name" value="YknX_C"/>
    <property type="match status" value="1"/>
</dbReference>
<dbReference type="PANTHER" id="PTHR30469:SF36">
    <property type="entry name" value="BLL3903 PROTEIN"/>
    <property type="match status" value="1"/>
</dbReference>
<keyword evidence="6" id="KW-1185">Reference proteome</keyword>
<dbReference type="GO" id="GO:1990281">
    <property type="term" value="C:efflux pump complex"/>
    <property type="evidence" value="ECO:0007669"/>
    <property type="project" value="TreeGrafter"/>
</dbReference>
<gene>
    <name evidence="5" type="ORF">BC742_2249</name>
</gene>
<comment type="caution">
    <text evidence="5">The sequence shown here is derived from an EMBL/GenBank/DDBJ whole genome shotgun (WGS) entry which is preliminary data.</text>
</comment>
<dbReference type="Gene3D" id="2.40.50.100">
    <property type="match status" value="1"/>
</dbReference>
<reference evidence="5 6" key="1">
    <citation type="submission" date="2018-10" db="EMBL/GenBank/DDBJ databases">
        <title>Genomic Encyclopedia of Archaeal and Bacterial Type Strains, Phase II (KMG-II): from individual species to whole genera.</title>
        <authorList>
            <person name="Goeker M."/>
        </authorList>
    </citation>
    <scope>NUCLEOTIDE SEQUENCE [LARGE SCALE GENOMIC DNA]</scope>
    <source>
        <strain evidence="5 6">NSB1</strain>
    </source>
</reference>
<dbReference type="InterPro" id="IPR006143">
    <property type="entry name" value="RND_pump_MFP"/>
</dbReference>
<dbReference type="SUPFAM" id="SSF111369">
    <property type="entry name" value="HlyD-like secretion proteins"/>
    <property type="match status" value="1"/>
</dbReference>
<dbReference type="RefSeq" id="WP_022390942.1">
    <property type="nucleotide sequence ID" value="NZ_KI440834.1"/>
</dbReference>
<dbReference type="InterPro" id="IPR058792">
    <property type="entry name" value="Beta-barrel_RND_2"/>
</dbReference>
<feature type="domain" description="CusB-like beta-barrel" evidence="3">
    <location>
        <begin position="205"/>
        <end position="276"/>
    </location>
</feature>
<dbReference type="FunFam" id="2.40.30.170:FF:000010">
    <property type="entry name" value="Efflux RND transporter periplasmic adaptor subunit"/>
    <property type="match status" value="1"/>
</dbReference>
<evidence type="ECO:0000256" key="1">
    <source>
        <dbReference type="ARBA" id="ARBA00009477"/>
    </source>
</evidence>
<dbReference type="Gene3D" id="1.10.287.470">
    <property type="entry name" value="Helix hairpin bin"/>
    <property type="match status" value="1"/>
</dbReference>
<dbReference type="InterPro" id="IPR058637">
    <property type="entry name" value="YknX-like_C"/>
</dbReference>
<feature type="domain" description="Multidrug resistance protein MdtA-like barrel-sandwich hybrid" evidence="2">
    <location>
        <begin position="72"/>
        <end position="189"/>
    </location>
</feature>
<dbReference type="GO" id="GO:0015562">
    <property type="term" value="F:efflux transmembrane transporter activity"/>
    <property type="evidence" value="ECO:0007669"/>
    <property type="project" value="TreeGrafter"/>
</dbReference>
<organism evidence="5 6">
    <name type="scientific">Coprobacter fastidiosus NSB1 = JCM 33896</name>
    <dbReference type="NCBI Taxonomy" id="1349822"/>
    <lineage>
        <taxon>Bacteria</taxon>
        <taxon>Pseudomonadati</taxon>
        <taxon>Bacteroidota</taxon>
        <taxon>Bacteroidia</taxon>
        <taxon>Bacteroidales</taxon>
        <taxon>Barnesiellaceae</taxon>
        <taxon>Coprobacter</taxon>
    </lineage>
</organism>
<evidence type="ECO:0000259" key="3">
    <source>
        <dbReference type="Pfam" id="PF25954"/>
    </source>
</evidence>
<dbReference type="AlphaFoldDB" id="A0A495VLD2"/>
<dbReference type="Gene3D" id="2.40.30.170">
    <property type="match status" value="1"/>
</dbReference>
<evidence type="ECO:0000313" key="5">
    <source>
        <dbReference type="EMBL" id="RKT50144.1"/>
    </source>
</evidence>